<evidence type="ECO:0000313" key="1">
    <source>
        <dbReference type="EMBL" id="KAA6301183.1"/>
    </source>
</evidence>
<comment type="caution">
    <text evidence="1">The sequence shown here is derived from an EMBL/GenBank/DDBJ whole genome shotgun (WGS) entry which is preliminary data.</text>
</comment>
<dbReference type="AlphaFoldDB" id="A0A5M8NWU1"/>
<name>A0A5M8NWU1_9BACT</name>
<gene>
    <name evidence="1" type="ORF">EZS26_002637</name>
</gene>
<reference evidence="1 2" key="1">
    <citation type="submission" date="2019-03" db="EMBL/GenBank/DDBJ databases">
        <title>Single cell metagenomics reveals metabolic interactions within the superorganism composed of flagellate Streblomastix strix and complex community of Bacteroidetes bacteria on its surface.</title>
        <authorList>
            <person name="Treitli S.C."/>
            <person name="Kolisko M."/>
            <person name="Husnik F."/>
            <person name="Keeling P."/>
            <person name="Hampl V."/>
        </authorList>
    </citation>
    <scope>NUCLEOTIDE SEQUENCE [LARGE SCALE GENOMIC DNA]</scope>
    <source>
        <strain evidence="1">St1</strain>
    </source>
</reference>
<organism evidence="1 2">
    <name type="scientific">Candidatus Ordinivivax streblomastigis</name>
    <dbReference type="NCBI Taxonomy" id="2540710"/>
    <lineage>
        <taxon>Bacteria</taxon>
        <taxon>Pseudomonadati</taxon>
        <taxon>Bacteroidota</taxon>
        <taxon>Bacteroidia</taxon>
        <taxon>Bacteroidales</taxon>
        <taxon>Candidatus Ordinivivax</taxon>
    </lineage>
</organism>
<dbReference type="SUPFAM" id="SSF56935">
    <property type="entry name" value="Porins"/>
    <property type="match status" value="1"/>
</dbReference>
<sequence>MKQLFLFFIFVLFFCMPVKISAQESAIQDTIVDLQEVVIAGRNPKENVSMVQTGVEKISMKEINRLPVLMGERDLLKSIQLLPGVRSAGEGNGGMFVRGIVRFAGFHIYKKVFQY</sequence>
<evidence type="ECO:0000313" key="2">
    <source>
        <dbReference type="Proteomes" id="UP000324575"/>
    </source>
</evidence>
<dbReference type="Proteomes" id="UP000324575">
    <property type="component" value="Unassembled WGS sequence"/>
</dbReference>
<dbReference type="EMBL" id="SNRX01000024">
    <property type="protein sequence ID" value="KAA6301183.1"/>
    <property type="molecule type" value="Genomic_DNA"/>
</dbReference>
<accession>A0A5M8NWU1</accession>
<evidence type="ECO:0008006" key="3">
    <source>
        <dbReference type="Google" id="ProtNLM"/>
    </source>
</evidence>
<proteinExistence type="predicted"/>
<protein>
    <recommendedName>
        <fullName evidence="3">TonB-dependent receptor plug domain-containing protein</fullName>
    </recommendedName>
</protein>